<accession>A0A5C6PHM7</accession>
<keyword evidence="1" id="KW-0472">Membrane</keyword>
<reference evidence="2 3" key="1">
    <citation type="submission" date="2019-04" db="EMBL/GenBank/DDBJ databases">
        <title>Chromosome genome assembly for Takifugu flavidus.</title>
        <authorList>
            <person name="Xiao S."/>
        </authorList>
    </citation>
    <scope>NUCLEOTIDE SEQUENCE [LARGE SCALE GENOMIC DNA]</scope>
    <source>
        <strain evidence="2">HTHZ2018</strain>
        <tissue evidence="2">Muscle</tissue>
    </source>
</reference>
<sequence length="85" mass="9719">MALNVPGLVATIIFYLLILCIGIWASIKSKRDEIRMQAHHTDMALLGDRRITLVVGIFTTTADTFVSFFTQIVSKRRLQFDFDKK</sequence>
<keyword evidence="3" id="KW-1185">Reference proteome</keyword>
<dbReference type="AlphaFoldDB" id="A0A5C6PHM7"/>
<name>A0A5C6PHM7_9TELE</name>
<protein>
    <submittedName>
        <fullName evidence="2">High-affinity choline transporter 1</fullName>
    </submittedName>
</protein>
<evidence type="ECO:0000313" key="2">
    <source>
        <dbReference type="EMBL" id="TWW78188.1"/>
    </source>
</evidence>
<keyword evidence="1" id="KW-0812">Transmembrane</keyword>
<feature type="transmembrane region" description="Helical" evidence="1">
    <location>
        <begin position="6"/>
        <end position="27"/>
    </location>
</feature>
<evidence type="ECO:0000256" key="1">
    <source>
        <dbReference type="SAM" id="Phobius"/>
    </source>
</evidence>
<comment type="caution">
    <text evidence="2">The sequence shown here is derived from an EMBL/GenBank/DDBJ whole genome shotgun (WGS) entry which is preliminary data.</text>
</comment>
<dbReference type="EMBL" id="RHFK02000003">
    <property type="protein sequence ID" value="TWW78188.1"/>
    <property type="molecule type" value="Genomic_DNA"/>
</dbReference>
<organism evidence="2 3">
    <name type="scientific">Takifugu flavidus</name>
    <name type="common">sansaifugu</name>
    <dbReference type="NCBI Taxonomy" id="433684"/>
    <lineage>
        <taxon>Eukaryota</taxon>
        <taxon>Metazoa</taxon>
        <taxon>Chordata</taxon>
        <taxon>Craniata</taxon>
        <taxon>Vertebrata</taxon>
        <taxon>Euteleostomi</taxon>
        <taxon>Actinopterygii</taxon>
        <taxon>Neopterygii</taxon>
        <taxon>Teleostei</taxon>
        <taxon>Neoteleostei</taxon>
        <taxon>Acanthomorphata</taxon>
        <taxon>Eupercaria</taxon>
        <taxon>Tetraodontiformes</taxon>
        <taxon>Tetradontoidea</taxon>
        <taxon>Tetraodontidae</taxon>
        <taxon>Takifugu</taxon>
    </lineage>
</organism>
<keyword evidence="1" id="KW-1133">Transmembrane helix</keyword>
<proteinExistence type="predicted"/>
<dbReference type="Proteomes" id="UP000324091">
    <property type="component" value="Chromosome 11"/>
</dbReference>
<gene>
    <name evidence="2" type="ORF">D4764_11G0003090</name>
</gene>
<evidence type="ECO:0000313" key="3">
    <source>
        <dbReference type="Proteomes" id="UP000324091"/>
    </source>
</evidence>